<dbReference type="NCBIfam" id="NF003768">
    <property type="entry name" value="PRK05365.1"/>
    <property type="match status" value="1"/>
</dbReference>
<keyword evidence="8" id="KW-1185">Reference proteome</keyword>
<dbReference type="InterPro" id="IPR029479">
    <property type="entry name" value="Nitroreductase"/>
</dbReference>
<keyword evidence="5" id="KW-0520">NAD</keyword>
<keyword evidence="4 5" id="KW-0560">Oxidoreductase</keyword>
<name>A0ABS2CCX3_9NEIS</name>
<dbReference type="Gene3D" id="3.40.109.10">
    <property type="entry name" value="NADH Oxidase"/>
    <property type="match status" value="1"/>
</dbReference>
<dbReference type="GO" id="GO:0035527">
    <property type="term" value="F:3-hydroxypropionate dehydrogenase (NADP+) activity"/>
    <property type="evidence" value="ECO:0007669"/>
    <property type="project" value="UniProtKB-EC"/>
</dbReference>
<dbReference type="InterPro" id="IPR000415">
    <property type="entry name" value="Nitroreductase-like"/>
</dbReference>
<organism evidence="7 8">
    <name type="scientific">Deefgea chitinilytica</name>
    <dbReference type="NCBI Taxonomy" id="570276"/>
    <lineage>
        <taxon>Bacteria</taxon>
        <taxon>Pseudomonadati</taxon>
        <taxon>Pseudomonadota</taxon>
        <taxon>Betaproteobacteria</taxon>
        <taxon>Neisseriales</taxon>
        <taxon>Chitinibacteraceae</taxon>
        <taxon>Deefgea</taxon>
    </lineage>
</organism>
<keyword evidence="2 5" id="KW-0288">FMN</keyword>
<comment type="caution">
    <text evidence="7">The sequence shown here is derived from an EMBL/GenBank/DDBJ whole genome shotgun (WGS) entry which is preliminary data.</text>
</comment>
<evidence type="ECO:0000259" key="6">
    <source>
        <dbReference type="Pfam" id="PF00881"/>
    </source>
</evidence>
<proteinExistence type="inferred from homology"/>
<dbReference type="InterPro" id="IPR023936">
    <property type="entry name" value="RutE-like"/>
</dbReference>
<gene>
    <name evidence="7" type="ORF">GM173_10425</name>
</gene>
<evidence type="ECO:0000313" key="8">
    <source>
        <dbReference type="Proteomes" id="UP001195660"/>
    </source>
</evidence>
<dbReference type="HAMAP" id="MF_01204">
    <property type="entry name" value="Oxidoreductase_RutE_HadB"/>
    <property type="match status" value="1"/>
</dbReference>
<keyword evidence="3 5" id="KW-0521">NADP</keyword>
<dbReference type="EC" id="1.-.-.-" evidence="5"/>
<dbReference type="EMBL" id="WOFE01000004">
    <property type="protein sequence ID" value="MBM5571991.1"/>
    <property type="molecule type" value="Genomic_DNA"/>
</dbReference>
<evidence type="ECO:0000256" key="4">
    <source>
        <dbReference type="ARBA" id="ARBA00023002"/>
    </source>
</evidence>
<feature type="domain" description="Nitroreductase" evidence="6">
    <location>
        <begin position="17"/>
        <end position="175"/>
    </location>
</feature>
<evidence type="ECO:0000313" key="7">
    <source>
        <dbReference type="EMBL" id="MBM5571991.1"/>
    </source>
</evidence>
<keyword evidence="1 5" id="KW-0285">Flavoprotein</keyword>
<dbReference type="Proteomes" id="UP001195660">
    <property type="component" value="Unassembled WGS sequence"/>
</dbReference>
<dbReference type="SUPFAM" id="SSF55469">
    <property type="entry name" value="FMN-dependent nitroreductase-like"/>
    <property type="match status" value="1"/>
</dbReference>
<dbReference type="RefSeq" id="WP_203571324.1">
    <property type="nucleotide sequence ID" value="NZ_WOFE01000004.1"/>
</dbReference>
<evidence type="ECO:0000256" key="1">
    <source>
        <dbReference type="ARBA" id="ARBA00022630"/>
    </source>
</evidence>
<dbReference type="InterPro" id="IPR050461">
    <property type="entry name" value="Nitroreductase_HadB/RutE"/>
</dbReference>
<sequence length="197" mass="21791">MPQALSAAALEQLFTQARTHHHWLARPVPDELLHRLYDLLKFGPTSANSCPARFVFIKSAEAKARLRPCLSESNIEQTMAAPVTVIVAHDLTFFDDLPVLYPRADARSWFINGSAEKISRTALQSATLQAAYLLIAARSLGLDCGPMGGFNPALVDAEFLADRQWKSNLLINLGYGDAEQLQPRDPRLSFAEACRIE</sequence>
<evidence type="ECO:0000256" key="3">
    <source>
        <dbReference type="ARBA" id="ARBA00022857"/>
    </source>
</evidence>
<comment type="cofactor">
    <cofactor evidence="5">
        <name>FMN</name>
        <dbReference type="ChEBI" id="CHEBI:58210"/>
    </cofactor>
</comment>
<dbReference type="PANTHER" id="PTHR43543:SF1">
    <property type="entry name" value="MALONIC SEMIALDEHYDE REDUCTASE RUTE-RELATED"/>
    <property type="match status" value="1"/>
</dbReference>
<evidence type="ECO:0000256" key="2">
    <source>
        <dbReference type="ARBA" id="ARBA00022643"/>
    </source>
</evidence>
<evidence type="ECO:0000256" key="5">
    <source>
        <dbReference type="HAMAP-Rule" id="MF_01204"/>
    </source>
</evidence>
<protein>
    <recommendedName>
        <fullName evidence="5">Putative NADH dehydrogenase/NAD(P)H nitroreductase GM173_10425</fullName>
        <ecNumber evidence="5">1.-.-.-</ecNumber>
    </recommendedName>
</protein>
<accession>A0ABS2CCX3</accession>
<dbReference type="CDD" id="cd02148">
    <property type="entry name" value="RutE-like"/>
    <property type="match status" value="1"/>
</dbReference>
<dbReference type="PANTHER" id="PTHR43543">
    <property type="entry name" value="MALONIC SEMIALDEHYDE REDUCTASE RUTE-RELATED"/>
    <property type="match status" value="1"/>
</dbReference>
<comment type="similarity">
    <text evidence="5">Belongs to the nitroreductase family. HadB/RutE subfamily.</text>
</comment>
<dbReference type="Pfam" id="PF00881">
    <property type="entry name" value="Nitroreductase"/>
    <property type="match status" value="1"/>
</dbReference>
<reference evidence="7 8" key="1">
    <citation type="submission" date="2019-11" db="EMBL/GenBank/DDBJ databases">
        <title>Novel Deefgea species.</title>
        <authorList>
            <person name="Han J.-H."/>
        </authorList>
    </citation>
    <scope>NUCLEOTIDE SEQUENCE [LARGE SCALE GENOMIC DNA]</scope>
    <source>
        <strain evidence="7 8">LMG 24817</strain>
    </source>
</reference>